<dbReference type="InParanoid" id="Q5JH52"/>
<evidence type="ECO:0000313" key="3">
    <source>
        <dbReference type="EMBL" id="BAD85634.1"/>
    </source>
</evidence>
<dbReference type="OrthoDB" id="8904at2157"/>
<dbReference type="GeneID" id="78447968"/>
<dbReference type="PATRIC" id="fig|69014.16.peg.1407"/>
<dbReference type="PhylomeDB" id="Q5JH52"/>
<dbReference type="RefSeq" id="WP_011250396.1">
    <property type="nucleotide sequence ID" value="NC_006624.1"/>
</dbReference>
<dbReference type="HOGENOM" id="CLU_009116_6_3_2"/>
<evidence type="ECO:0000313" key="4">
    <source>
        <dbReference type="Proteomes" id="UP000000536"/>
    </source>
</evidence>
<name>Q5JH52_THEKO</name>
<gene>
    <name evidence="3" type="ordered locus">TK1445</name>
</gene>
<comment type="similarity">
    <text evidence="1">Belongs to the aspartokinase family.</text>
</comment>
<dbReference type="PROSITE" id="PS00324">
    <property type="entry name" value="ASPARTOKINASE"/>
    <property type="match status" value="1"/>
</dbReference>
<keyword evidence="4" id="KW-1185">Reference proteome</keyword>
<reference evidence="3 4" key="1">
    <citation type="journal article" date="2005" name="Genome Res.">
        <title>Complete genome sequence of the hyperthermophilic archaeon Thermococcus kodakaraensis KOD1 and comparison with Pyrococcus genomes.</title>
        <authorList>
            <person name="Fukui T."/>
            <person name="Atomi H."/>
            <person name="Kanai T."/>
            <person name="Matsumi R."/>
            <person name="Fujiwara S."/>
            <person name="Imanaka T."/>
        </authorList>
    </citation>
    <scope>NUCLEOTIDE SEQUENCE [LARGE SCALE GENOMIC DNA]</scope>
    <source>
        <strain evidence="4">ATCC BAA-918 / JCM 12380 / KOD1</strain>
    </source>
</reference>
<dbReference type="GO" id="GO:0005829">
    <property type="term" value="C:cytosol"/>
    <property type="evidence" value="ECO:0000318"/>
    <property type="project" value="GO_Central"/>
</dbReference>
<dbReference type="PANTHER" id="PTHR21499">
    <property type="entry name" value="ASPARTATE KINASE"/>
    <property type="match status" value="1"/>
</dbReference>
<dbReference type="EnsemblBacteria" id="BAD85634">
    <property type="protein sequence ID" value="BAD85634"/>
    <property type="gene ID" value="TK1445"/>
</dbReference>
<dbReference type="STRING" id="69014.TK1445"/>
<dbReference type="PANTHER" id="PTHR21499:SF70">
    <property type="entry name" value="ASPARTOKINASE"/>
    <property type="match status" value="1"/>
</dbReference>
<dbReference type="InterPro" id="IPR011819">
    <property type="entry name" value="AspKin_pair"/>
</dbReference>
<dbReference type="InterPro" id="IPR001048">
    <property type="entry name" value="Asp/Glu/Uridylate_kinase"/>
</dbReference>
<evidence type="ECO:0000256" key="1">
    <source>
        <dbReference type="ARBA" id="ARBA00010122"/>
    </source>
</evidence>
<dbReference type="InterPro" id="IPR036393">
    <property type="entry name" value="AceGlu_kinase-like_sf"/>
</dbReference>
<organism evidence="3 4">
    <name type="scientific">Thermococcus kodakarensis (strain ATCC BAA-918 / JCM 12380 / KOD1)</name>
    <name type="common">Pyrococcus kodakaraensis (strain KOD1)</name>
    <dbReference type="NCBI Taxonomy" id="69014"/>
    <lineage>
        <taxon>Archaea</taxon>
        <taxon>Methanobacteriati</taxon>
        <taxon>Methanobacteriota</taxon>
        <taxon>Thermococci</taxon>
        <taxon>Thermococcales</taxon>
        <taxon>Thermococcaceae</taxon>
        <taxon>Thermococcus</taxon>
    </lineage>
</organism>
<dbReference type="AlphaFoldDB" id="Q5JH52"/>
<feature type="domain" description="Aspartate/glutamate/uridylate kinase" evidence="2">
    <location>
        <begin position="7"/>
        <end position="265"/>
    </location>
</feature>
<proteinExistence type="inferred from homology"/>
<dbReference type="GO" id="GO:0009090">
    <property type="term" value="P:homoserine biosynthetic process"/>
    <property type="evidence" value="ECO:0000318"/>
    <property type="project" value="GO_Central"/>
</dbReference>
<dbReference type="Gene3D" id="3.40.1160.10">
    <property type="entry name" value="Acetylglutamate kinase-like"/>
    <property type="match status" value="1"/>
</dbReference>
<dbReference type="eggNOG" id="arCOG00861">
    <property type="taxonomic scope" value="Archaea"/>
</dbReference>
<dbReference type="SUPFAM" id="SSF53633">
    <property type="entry name" value="Carbamate kinase-like"/>
    <property type="match status" value="1"/>
</dbReference>
<dbReference type="FunCoup" id="Q5JH52">
    <property type="interactions" value="170"/>
</dbReference>
<sequence>MLYSGGRLVVKFGGTSVRDDFREAVTFVSRLWDENEVALVVSAIKGVTDALLKFSRTGEGFEWIEKVHRDFAKKYGIPFETLAAPLRELKKLSREDFPSFEAYRDHVLSYGEWLSGLAFAEALRREGIQVELFEPWEILETDGNFGNARVDIAKTSRNLKVVEEALERGRVAVVPGFVGSYNGLRTTLGREGSDYTAAVLGKGLKARAVLIMSGVDGIYTADPRRVVSARLIPFVSYDELYVASKAGMKAIHHGAIDVVRGIPIIFGRTRDWSIGTIAGYESSSLPILVHRVAGEEAVITAVGVAEVPGFDGENGSELGIPLVRLTVPSARLGSTLNLIHLRLIADRISPPRALSIIRGGVSAGNV</sequence>
<dbReference type="Pfam" id="PF00696">
    <property type="entry name" value="AA_kinase"/>
    <property type="match status" value="1"/>
</dbReference>
<accession>Q5JH52</accession>
<dbReference type="KEGG" id="tko:TK1445"/>
<dbReference type="NCBIfam" id="NF006234">
    <property type="entry name" value="PRK08373.1"/>
    <property type="match status" value="1"/>
</dbReference>
<dbReference type="InterPro" id="IPR018042">
    <property type="entry name" value="Aspartate_kinase_CS"/>
</dbReference>
<dbReference type="CDD" id="cd04234">
    <property type="entry name" value="AAK_AK"/>
    <property type="match status" value="1"/>
</dbReference>
<dbReference type="NCBIfam" id="TIGR02078">
    <property type="entry name" value="AspKin_pair"/>
    <property type="match status" value="1"/>
</dbReference>
<protein>
    <submittedName>
        <fullName evidence="3">Aspartokinase</fullName>
    </submittedName>
</protein>
<dbReference type="GO" id="GO:0004072">
    <property type="term" value="F:aspartate kinase activity"/>
    <property type="evidence" value="ECO:0000318"/>
    <property type="project" value="GO_Central"/>
</dbReference>
<dbReference type="EMBL" id="AP006878">
    <property type="protein sequence ID" value="BAD85634.1"/>
    <property type="molecule type" value="Genomic_DNA"/>
</dbReference>
<dbReference type="Proteomes" id="UP000000536">
    <property type="component" value="Chromosome"/>
</dbReference>
<evidence type="ECO:0000259" key="2">
    <source>
        <dbReference type="Pfam" id="PF00696"/>
    </source>
</evidence>